<feature type="compositionally biased region" description="Polar residues" evidence="1">
    <location>
        <begin position="124"/>
        <end position="138"/>
    </location>
</feature>
<feature type="compositionally biased region" description="Polar residues" evidence="1">
    <location>
        <begin position="83"/>
        <end position="93"/>
    </location>
</feature>
<feature type="compositionally biased region" description="Basic and acidic residues" evidence="1">
    <location>
        <begin position="265"/>
        <end position="284"/>
    </location>
</feature>
<dbReference type="Proteomes" id="UP000800035">
    <property type="component" value="Unassembled WGS sequence"/>
</dbReference>
<evidence type="ECO:0000313" key="3">
    <source>
        <dbReference type="Proteomes" id="UP000800035"/>
    </source>
</evidence>
<reference evidence="2" key="1">
    <citation type="journal article" date="2020" name="Stud. Mycol.">
        <title>101 Dothideomycetes genomes: a test case for predicting lifestyles and emergence of pathogens.</title>
        <authorList>
            <person name="Haridas S."/>
            <person name="Albert R."/>
            <person name="Binder M."/>
            <person name="Bloem J."/>
            <person name="Labutti K."/>
            <person name="Salamov A."/>
            <person name="Andreopoulos B."/>
            <person name="Baker S."/>
            <person name="Barry K."/>
            <person name="Bills G."/>
            <person name="Bluhm B."/>
            <person name="Cannon C."/>
            <person name="Castanera R."/>
            <person name="Culley D."/>
            <person name="Daum C."/>
            <person name="Ezra D."/>
            <person name="Gonzalez J."/>
            <person name="Henrissat B."/>
            <person name="Kuo A."/>
            <person name="Liang C."/>
            <person name="Lipzen A."/>
            <person name="Lutzoni F."/>
            <person name="Magnuson J."/>
            <person name="Mondo S."/>
            <person name="Nolan M."/>
            <person name="Ohm R."/>
            <person name="Pangilinan J."/>
            <person name="Park H.-J."/>
            <person name="Ramirez L."/>
            <person name="Alfaro M."/>
            <person name="Sun H."/>
            <person name="Tritt A."/>
            <person name="Yoshinaga Y."/>
            <person name="Zwiers L.-H."/>
            <person name="Turgeon B."/>
            <person name="Goodwin S."/>
            <person name="Spatafora J."/>
            <person name="Crous P."/>
            <person name="Grigoriev I."/>
        </authorList>
    </citation>
    <scope>NUCLEOTIDE SEQUENCE</scope>
    <source>
        <strain evidence="2">CBS 675.92</strain>
    </source>
</reference>
<evidence type="ECO:0008006" key="4">
    <source>
        <dbReference type="Google" id="ProtNLM"/>
    </source>
</evidence>
<protein>
    <recommendedName>
        <fullName evidence="4">Glycine-rich cell wall structural protein 1</fullName>
    </recommendedName>
</protein>
<feature type="compositionally biased region" description="Low complexity" evidence="1">
    <location>
        <begin position="148"/>
        <end position="165"/>
    </location>
</feature>
<proteinExistence type="predicted"/>
<feature type="compositionally biased region" description="Polar residues" evidence="1">
    <location>
        <begin position="1"/>
        <end position="12"/>
    </location>
</feature>
<feature type="compositionally biased region" description="Basic and acidic residues" evidence="1">
    <location>
        <begin position="174"/>
        <end position="210"/>
    </location>
</feature>
<feature type="compositionally biased region" description="Basic and acidic residues" evidence="1">
    <location>
        <begin position="299"/>
        <end position="321"/>
    </location>
</feature>
<evidence type="ECO:0000313" key="2">
    <source>
        <dbReference type="EMBL" id="KAF1962318.1"/>
    </source>
</evidence>
<sequence>METINNVVNSASKAIWGDQNTATTTGNETGGKEPVSGLQGKGTPTEPYDQGNAATPNEPVGKTDPFNSTSTTKAENDLPKPASTETPKTTSTDLPIHTKSDGTSKPHIPINPTSAATGGEPKPLQNTEGTGVTGTTQKFAPKGGDVIPSESSSNPGAAPASGAAPTTKQQGADRPSEGPTDKKEDSPDDILKKRDPNDHSGEPMKMHNGPDTKVPTTQEERRESKVGNPGGQHHGEEPKGTGEQWTKTSGLQADGGDFDATKPGAGKEADRLLEEKGIHRDGKGNMDSTPPASTGSGSADKEKVSKMEKIKEKLHIGHKDK</sequence>
<organism evidence="2 3">
    <name type="scientific">Byssothecium circinans</name>
    <dbReference type="NCBI Taxonomy" id="147558"/>
    <lineage>
        <taxon>Eukaryota</taxon>
        <taxon>Fungi</taxon>
        <taxon>Dikarya</taxon>
        <taxon>Ascomycota</taxon>
        <taxon>Pezizomycotina</taxon>
        <taxon>Dothideomycetes</taxon>
        <taxon>Pleosporomycetidae</taxon>
        <taxon>Pleosporales</taxon>
        <taxon>Massarineae</taxon>
        <taxon>Massarinaceae</taxon>
        <taxon>Byssothecium</taxon>
    </lineage>
</organism>
<keyword evidence="3" id="KW-1185">Reference proteome</keyword>
<feature type="region of interest" description="Disordered" evidence="1">
    <location>
        <begin position="1"/>
        <end position="321"/>
    </location>
</feature>
<dbReference type="EMBL" id="ML976979">
    <property type="protein sequence ID" value="KAF1962318.1"/>
    <property type="molecule type" value="Genomic_DNA"/>
</dbReference>
<accession>A0A6A5UC54</accession>
<gene>
    <name evidence="2" type="ORF">CC80DRAFT_542634</name>
</gene>
<name>A0A6A5UC54_9PLEO</name>
<dbReference type="OrthoDB" id="5388207at2759"/>
<evidence type="ECO:0000256" key="1">
    <source>
        <dbReference type="SAM" id="MobiDB-lite"/>
    </source>
</evidence>
<feature type="compositionally biased region" description="Polar residues" evidence="1">
    <location>
        <begin position="286"/>
        <end position="297"/>
    </location>
</feature>
<dbReference type="AlphaFoldDB" id="A0A6A5UC54"/>